<keyword evidence="10" id="KW-1185">Reference proteome</keyword>
<feature type="transmembrane region" description="Helical" evidence="7">
    <location>
        <begin position="287"/>
        <end position="306"/>
    </location>
</feature>
<dbReference type="InterPro" id="IPR014738">
    <property type="entry name" value="Citrate_transporter"/>
</dbReference>
<evidence type="ECO:0000256" key="4">
    <source>
        <dbReference type="ARBA" id="ARBA00022989"/>
    </source>
</evidence>
<accession>A0ABN3BL66</accession>
<reference evidence="9 10" key="1">
    <citation type="journal article" date="2019" name="Int. J. Syst. Evol. Microbiol.">
        <title>The Global Catalogue of Microorganisms (GCM) 10K type strain sequencing project: providing services to taxonomists for standard genome sequencing and annotation.</title>
        <authorList>
            <consortium name="The Broad Institute Genomics Platform"/>
            <consortium name="The Broad Institute Genome Sequencing Center for Infectious Disease"/>
            <person name="Wu L."/>
            <person name="Ma J."/>
        </authorList>
    </citation>
    <scope>NUCLEOTIDE SEQUENCE [LARGE SCALE GENOMIC DNA]</scope>
    <source>
        <strain evidence="9 10">JCM 14924</strain>
    </source>
</reference>
<feature type="region of interest" description="Disordered" evidence="6">
    <location>
        <begin position="223"/>
        <end position="254"/>
    </location>
</feature>
<keyword evidence="4 7" id="KW-1133">Transmembrane helix</keyword>
<keyword evidence="2" id="KW-0813">Transport</keyword>
<dbReference type="Proteomes" id="UP001501391">
    <property type="component" value="Unassembled WGS sequence"/>
</dbReference>
<dbReference type="InterPro" id="IPR004680">
    <property type="entry name" value="Cit_transptr-like_dom"/>
</dbReference>
<evidence type="ECO:0000313" key="9">
    <source>
        <dbReference type="EMBL" id="GAA2197589.1"/>
    </source>
</evidence>
<feature type="transmembrane region" description="Helical" evidence="7">
    <location>
        <begin position="173"/>
        <end position="195"/>
    </location>
</feature>
<feature type="transmembrane region" description="Helical" evidence="7">
    <location>
        <begin position="264"/>
        <end position="281"/>
    </location>
</feature>
<gene>
    <name evidence="9" type="ORF">GCM10009787_36720</name>
</gene>
<protein>
    <submittedName>
        <fullName evidence="9">Citrate:proton symporter</fullName>
    </submittedName>
</protein>
<organism evidence="9 10">
    <name type="scientific">Streptomyces bangladeshensis</name>
    <dbReference type="NCBI Taxonomy" id="295352"/>
    <lineage>
        <taxon>Bacteria</taxon>
        <taxon>Bacillati</taxon>
        <taxon>Actinomycetota</taxon>
        <taxon>Actinomycetes</taxon>
        <taxon>Kitasatosporales</taxon>
        <taxon>Streptomycetaceae</taxon>
        <taxon>Streptomyces</taxon>
    </lineage>
</organism>
<evidence type="ECO:0000256" key="2">
    <source>
        <dbReference type="ARBA" id="ARBA00022448"/>
    </source>
</evidence>
<evidence type="ECO:0000256" key="1">
    <source>
        <dbReference type="ARBA" id="ARBA00004141"/>
    </source>
</evidence>
<comment type="subcellular location">
    <subcellularLocation>
        <location evidence="1">Membrane</location>
        <topology evidence="1">Multi-pass membrane protein</topology>
    </subcellularLocation>
</comment>
<feature type="transmembrane region" description="Helical" evidence="7">
    <location>
        <begin position="22"/>
        <end position="40"/>
    </location>
</feature>
<dbReference type="RefSeq" id="WP_059248470.1">
    <property type="nucleotide sequence ID" value="NZ_BAAAOQ010000011.1"/>
</dbReference>
<name>A0ABN3BL66_9ACTN</name>
<feature type="transmembrane region" description="Helical" evidence="7">
    <location>
        <begin position="357"/>
        <end position="376"/>
    </location>
</feature>
<dbReference type="EMBL" id="BAAAOQ010000011">
    <property type="protein sequence ID" value="GAA2197589.1"/>
    <property type="molecule type" value="Genomic_DNA"/>
</dbReference>
<feature type="transmembrane region" description="Helical" evidence="7">
    <location>
        <begin position="134"/>
        <end position="153"/>
    </location>
</feature>
<keyword evidence="5 7" id="KW-0472">Membrane</keyword>
<proteinExistence type="predicted"/>
<dbReference type="Pfam" id="PF03600">
    <property type="entry name" value="CitMHS"/>
    <property type="match status" value="1"/>
</dbReference>
<evidence type="ECO:0000259" key="8">
    <source>
        <dbReference type="Pfam" id="PF03600"/>
    </source>
</evidence>
<feature type="transmembrane region" description="Helical" evidence="7">
    <location>
        <begin position="52"/>
        <end position="74"/>
    </location>
</feature>
<evidence type="ECO:0000256" key="6">
    <source>
        <dbReference type="SAM" id="MobiDB-lite"/>
    </source>
</evidence>
<feature type="compositionally biased region" description="Gly residues" evidence="6">
    <location>
        <begin position="223"/>
        <end position="237"/>
    </location>
</feature>
<feature type="domain" description="Citrate transporter-like" evidence="8">
    <location>
        <begin position="15"/>
        <end position="410"/>
    </location>
</feature>
<feature type="transmembrane region" description="Helical" evidence="7">
    <location>
        <begin position="94"/>
        <end position="113"/>
    </location>
</feature>
<keyword evidence="3 7" id="KW-0812">Transmembrane</keyword>
<dbReference type="NCBIfam" id="TIGR00784">
    <property type="entry name" value="citMHS"/>
    <property type="match status" value="1"/>
</dbReference>
<evidence type="ECO:0000256" key="5">
    <source>
        <dbReference type="ARBA" id="ARBA00023136"/>
    </source>
</evidence>
<feature type="transmembrane region" description="Helical" evidence="7">
    <location>
        <begin position="441"/>
        <end position="461"/>
    </location>
</feature>
<comment type="caution">
    <text evidence="9">The sequence shown here is derived from an EMBL/GenBank/DDBJ whole genome shotgun (WGS) entry which is preliminary data.</text>
</comment>
<evidence type="ECO:0000256" key="7">
    <source>
        <dbReference type="SAM" id="Phobius"/>
    </source>
</evidence>
<evidence type="ECO:0000313" key="10">
    <source>
        <dbReference type="Proteomes" id="UP001501391"/>
    </source>
</evidence>
<sequence>MLTILGFAMIATFLVLIMLKKMSPIAALVLIPALFCVFVGKGAKLGDYVIDGITGLAPTAAMLMFAIVYFGVMIDVGLFDPVVRGILKFCKADPLRIVVGTAVLAAIVSLDGDGSTTFMITVSAMYPLYKRLKMSLVVMTGVAAMANGVMNTLPWGGPTARAATALKLDAGDIFVPMIPALAMGLLFVFALAYVLGRRERKRLGVLTLDEVLVEETETVLVGAGSGKGGTASGGSGPGADADAPEEDDGFQGLDPHRPTLRPKLYWFNALLTVGLLTAMIMEWLPIPVLFLLGAALALTVNFPHMPDQKARIAAHAENVLNVSGMVFAAAVFTGVLQGTGMVDQMAKWLVDNIPDGMGPHMAFVTGVLSIPLTYFMSNDGFYFGVLPVLAEAGQAHGVSTVEIARASIIGQPLHMSSPLVPAVYVLVGMAKVEFGDHTRFVVKWAALTSLVVLGAGILFGII</sequence>
<feature type="transmembrane region" description="Helical" evidence="7">
    <location>
        <begin position="318"/>
        <end position="337"/>
    </location>
</feature>
<evidence type="ECO:0000256" key="3">
    <source>
        <dbReference type="ARBA" id="ARBA00022692"/>
    </source>
</evidence>